<evidence type="ECO:0000256" key="2">
    <source>
        <dbReference type="ARBA" id="ARBA00007530"/>
    </source>
</evidence>
<dbReference type="Gene3D" id="1.10.20.10">
    <property type="entry name" value="Histone, subunit A"/>
    <property type="match status" value="1"/>
</dbReference>
<feature type="coiled-coil region" evidence="6">
    <location>
        <begin position="389"/>
        <end position="445"/>
    </location>
</feature>
<dbReference type="GO" id="GO:0051123">
    <property type="term" value="P:RNA polymerase II preinitiation complex assembly"/>
    <property type="evidence" value="ECO:0007669"/>
    <property type="project" value="TreeGrafter"/>
</dbReference>
<name>A0A507DAZ3_9FUNG</name>
<comment type="subcellular location">
    <subcellularLocation>
        <location evidence="1">Nucleus</location>
    </subcellularLocation>
</comment>
<dbReference type="Proteomes" id="UP000320333">
    <property type="component" value="Unassembled WGS sequence"/>
</dbReference>
<dbReference type="PANTHER" id="PTHR12264">
    <property type="entry name" value="TRANSCRIPTION INITIATION FACTOR TFIID SUBUNIT 12"/>
    <property type="match status" value="1"/>
</dbReference>
<keyword evidence="5" id="KW-0539">Nucleus</keyword>
<feature type="region of interest" description="Disordered" evidence="7">
    <location>
        <begin position="702"/>
        <end position="728"/>
    </location>
</feature>
<dbReference type="InterPro" id="IPR037794">
    <property type="entry name" value="TAF12"/>
</dbReference>
<dbReference type="CDD" id="cd07981">
    <property type="entry name" value="HFD_TAF12"/>
    <property type="match status" value="1"/>
</dbReference>
<dbReference type="InterPro" id="IPR003228">
    <property type="entry name" value="TFIID_TAF12_dom"/>
</dbReference>
<dbReference type="GO" id="GO:0005669">
    <property type="term" value="C:transcription factor TFIID complex"/>
    <property type="evidence" value="ECO:0007669"/>
    <property type="project" value="InterPro"/>
</dbReference>
<feature type="region of interest" description="Disordered" evidence="7">
    <location>
        <begin position="1"/>
        <end position="56"/>
    </location>
</feature>
<feature type="compositionally biased region" description="Basic residues" evidence="7">
    <location>
        <begin position="1"/>
        <end position="11"/>
    </location>
</feature>
<dbReference type="STRING" id="246404.A0A507DAZ3"/>
<reference evidence="9 10" key="1">
    <citation type="journal article" date="2019" name="Sci. Rep.">
        <title>Comparative genomics of chytrid fungi reveal insights into the obligate biotrophic and pathogenic lifestyle of Synchytrium endobioticum.</title>
        <authorList>
            <person name="van de Vossenberg B.T.L.H."/>
            <person name="Warris S."/>
            <person name="Nguyen H.D.T."/>
            <person name="van Gent-Pelzer M.P.E."/>
            <person name="Joly D.L."/>
            <person name="van de Geest H.C."/>
            <person name="Bonants P.J.M."/>
            <person name="Smith D.S."/>
            <person name="Levesque C.A."/>
            <person name="van der Lee T.A.J."/>
        </authorList>
    </citation>
    <scope>NUCLEOTIDE SEQUENCE [LARGE SCALE GENOMIC DNA]</scope>
    <source>
        <strain evidence="9 10">CBS 675.73</strain>
    </source>
</reference>
<protein>
    <recommendedName>
        <fullName evidence="8">Transcription initiation factor TFIID subunit 12 domain-containing protein</fullName>
    </recommendedName>
</protein>
<evidence type="ECO:0000256" key="3">
    <source>
        <dbReference type="ARBA" id="ARBA00023015"/>
    </source>
</evidence>
<keyword evidence="6" id="KW-0175">Coiled coil</keyword>
<dbReference type="AlphaFoldDB" id="A0A507DAZ3"/>
<feature type="compositionally biased region" description="Polar residues" evidence="7">
    <location>
        <begin position="30"/>
        <end position="54"/>
    </location>
</feature>
<feature type="domain" description="Transcription initiation factor TFIID subunit 12" evidence="8">
    <location>
        <begin position="609"/>
        <end position="675"/>
    </location>
</feature>
<gene>
    <name evidence="9" type="ORF">CcCBS67573_g10223</name>
</gene>
<feature type="compositionally biased region" description="Low complexity" evidence="7">
    <location>
        <begin position="12"/>
        <end position="29"/>
    </location>
</feature>
<dbReference type="Pfam" id="PF03847">
    <property type="entry name" value="TFIID_20kDa"/>
    <property type="match status" value="1"/>
</dbReference>
<dbReference type="PANTHER" id="PTHR12264:SF21">
    <property type="entry name" value="TRANSCRIPTION INITIATION FACTOR TFIID SUBUNIT 12"/>
    <property type="match status" value="1"/>
</dbReference>
<dbReference type="EMBL" id="QEAP01001282">
    <property type="protein sequence ID" value="TPX47988.1"/>
    <property type="molecule type" value="Genomic_DNA"/>
</dbReference>
<dbReference type="SUPFAM" id="SSF47113">
    <property type="entry name" value="Histone-fold"/>
    <property type="match status" value="1"/>
</dbReference>
<proteinExistence type="inferred from homology"/>
<comment type="caution">
    <text evidence="9">The sequence shown here is derived from an EMBL/GenBank/DDBJ whole genome shotgun (WGS) entry which is preliminary data.</text>
</comment>
<feature type="compositionally biased region" description="Acidic residues" evidence="7">
    <location>
        <begin position="762"/>
        <end position="787"/>
    </location>
</feature>
<dbReference type="OrthoDB" id="2193432at2759"/>
<dbReference type="GO" id="GO:0003677">
    <property type="term" value="F:DNA binding"/>
    <property type="evidence" value="ECO:0007669"/>
    <property type="project" value="TreeGrafter"/>
</dbReference>
<keyword evidence="3" id="KW-0805">Transcription regulation</keyword>
<evidence type="ECO:0000256" key="4">
    <source>
        <dbReference type="ARBA" id="ARBA00023163"/>
    </source>
</evidence>
<evidence type="ECO:0000313" key="9">
    <source>
        <dbReference type="EMBL" id="TPX47988.1"/>
    </source>
</evidence>
<accession>A0A507DAZ3</accession>
<evidence type="ECO:0000256" key="5">
    <source>
        <dbReference type="ARBA" id="ARBA00023242"/>
    </source>
</evidence>
<organism evidence="9 10">
    <name type="scientific">Chytriomyces confervae</name>
    <dbReference type="NCBI Taxonomy" id="246404"/>
    <lineage>
        <taxon>Eukaryota</taxon>
        <taxon>Fungi</taxon>
        <taxon>Fungi incertae sedis</taxon>
        <taxon>Chytridiomycota</taxon>
        <taxon>Chytridiomycota incertae sedis</taxon>
        <taxon>Chytridiomycetes</taxon>
        <taxon>Chytridiales</taxon>
        <taxon>Chytriomycetaceae</taxon>
        <taxon>Chytriomyces</taxon>
    </lineage>
</organism>
<sequence>MHTNPKTRKSRNSTANSSSVAVSSPQQSTAMSPNMQTAASIAASSPQRNASPGVSASGAPVNMAALMGGISSANANAGSVDSGVQQSGPPQGVNAAVYAQLLQIYPQISTMPPQVVQQMVLQFQVRMAAAAAANNNGQMMSVPNTGIPANGQSGQSTNNNLNLNLMMNMINNPNMAATGANAGIATSAANFQNSANGLGGNHAAIAALMASNPNLAANMKMMQIFRQQQHLLSLQNANNMAGLSGGVSTGGTAVPSAGALPPNMNPAIAAYFGRNAMNGATPQTMQLFNNARNTAALAANANSGVPDAPTTPVPVNAGSPANNGTDGTVTGGINGQQAQIPTPQQPQPNQGAQAIANMSAQEISIHRNTLFTRIQAVVAAINRPGITEMEKLTLLLNRLTMQMQMAQLDHFFKLKSGIVIQPAEAEATKNAVQQLKLNIANVRARINMQQSIGQPQPGLTAQMPQMGTDSNTVMIPNTPAPVSLADPSPNINFSANNAVAQVSNSIAQYTQQSAVGAATAINNMRPALINQQSAQNMIQSVSPQQSRPLFGGTEAYLGGTATGPASTLQGFLAKSIHELPQASMEERLRALVDDSSTPGIDSDRGNGAKRKLCDLLAEIDASDSLDPGVEDVLYTLADNFIDHVTQVACKMAKHRHSKVAKIKDFQFPLERSWNLRIPTTIVHPPPAGSNTPGLHASALASTGIHPEHNPTSISTIRPPPKRFPTPNHISRSIQVKKALRDDQIHLVRQRTLEAQRLREAAGGEDGDNKEDEEPDSDVEAEEEEEEGGGGGGADEEGYQRKPENPSGSDEVDLEGEAAIQIVKNSVIGGDEANCV</sequence>
<dbReference type="GO" id="GO:0017025">
    <property type="term" value="F:TBP-class protein binding"/>
    <property type="evidence" value="ECO:0007669"/>
    <property type="project" value="TreeGrafter"/>
</dbReference>
<evidence type="ECO:0000256" key="6">
    <source>
        <dbReference type="SAM" id="Coils"/>
    </source>
</evidence>
<dbReference type="InterPro" id="IPR009072">
    <property type="entry name" value="Histone-fold"/>
</dbReference>
<keyword evidence="4" id="KW-0804">Transcription</keyword>
<evidence type="ECO:0000256" key="1">
    <source>
        <dbReference type="ARBA" id="ARBA00004123"/>
    </source>
</evidence>
<dbReference type="GO" id="GO:0046982">
    <property type="term" value="F:protein heterodimerization activity"/>
    <property type="evidence" value="ECO:0007669"/>
    <property type="project" value="InterPro"/>
</dbReference>
<evidence type="ECO:0000259" key="8">
    <source>
        <dbReference type="Pfam" id="PF03847"/>
    </source>
</evidence>
<evidence type="ECO:0000313" key="10">
    <source>
        <dbReference type="Proteomes" id="UP000320333"/>
    </source>
</evidence>
<evidence type="ECO:0000256" key="7">
    <source>
        <dbReference type="SAM" id="MobiDB-lite"/>
    </source>
</evidence>
<keyword evidence="10" id="KW-1185">Reference proteome</keyword>
<feature type="region of interest" description="Disordered" evidence="7">
    <location>
        <begin position="758"/>
        <end position="817"/>
    </location>
</feature>
<comment type="similarity">
    <text evidence="2">Belongs to the TAF12 family.</text>
</comment>
<dbReference type="GO" id="GO:0000124">
    <property type="term" value="C:SAGA complex"/>
    <property type="evidence" value="ECO:0007669"/>
    <property type="project" value="InterPro"/>
</dbReference>